<dbReference type="AlphaFoldDB" id="A0ABD1YK65"/>
<reference evidence="1 2" key="1">
    <citation type="submission" date="2024-09" db="EMBL/GenBank/DDBJ databases">
        <title>Chromosome-scale assembly of Riccia fluitans.</title>
        <authorList>
            <person name="Paukszto L."/>
            <person name="Sawicki J."/>
            <person name="Karawczyk K."/>
            <person name="Piernik-Szablinska J."/>
            <person name="Szczecinska M."/>
            <person name="Mazdziarz M."/>
        </authorList>
    </citation>
    <scope>NUCLEOTIDE SEQUENCE [LARGE SCALE GENOMIC DNA]</scope>
    <source>
        <strain evidence="1">Rf_01</strain>
        <tissue evidence="1">Aerial parts of the thallus</tissue>
    </source>
</reference>
<protein>
    <submittedName>
        <fullName evidence="1">Uncharacterized protein</fullName>
    </submittedName>
</protein>
<proteinExistence type="predicted"/>
<gene>
    <name evidence="1" type="ORF">R1flu_015699</name>
</gene>
<keyword evidence="2" id="KW-1185">Reference proteome</keyword>
<organism evidence="1 2">
    <name type="scientific">Riccia fluitans</name>
    <dbReference type="NCBI Taxonomy" id="41844"/>
    <lineage>
        <taxon>Eukaryota</taxon>
        <taxon>Viridiplantae</taxon>
        <taxon>Streptophyta</taxon>
        <taxon>Embryophyta</taxon>
        <taxon>Marchantiophyta</taxon>
        <taxon>Marchantiopsida</taxon>
        <taxon>Marchantiidae</taxon>
        <taxon>Marchantiales</taxon>
        <taxon>Ricciaceae</taxon>
        <taxon>Riccia</taxon>
    </lineage>
</organism>
<dbReference type="Proteomes" id="UP001605036">
    <property type="component" value="Unassembled WGS sequence"/>
</dbReference>
<name>A0ABD1YK65_9MARC</name>
<dbReference type="EMBL" id="JBHFFA010000004">
    <property type="protein sequence ID" value="KAL2631013.1"/>
    <property type="molecule type" value="Genomic_DNA"/>
</dbReference>
<evidence type="ECO:0000313" key="1">
    <source>
        <dbReference type="EMBL" id="KAL2631013.1"/>
    </source>
</evidence>
<comment type="caution">
    <text evidence="1">The sequence shown here is derived from an EMBL/GenBank/DDBJ whole genome shotgun (WGS) entry which is preliminary data.</text>
</comment>
<accession>A0ABD1YK65</accession>
<sequence length="95" mass="10466">MLSRMSHILKCFTTLSDSWEDKFPDEPPVVLALQCRTSPHKMNDGKIYGFYADQTYRRVALAAERPGLMFQAHAGVAGGYLSGKTTAKKLLSSGV</sequence>
<evidence type="ECO:0000313" key="2">
    <source>
        <dbReference type="Proteomes" id="UP001605036"/>
    </source>
</evidence>